<feature type="region of interest" description="Disordered" evidence="1">
    <location>
        <begin position="148"/>
        <end position="216"/>
    </location>
</feature>
<feature type="compositionally biased region" description="Basic residues" evidence="1">
    <location>
        <begin position="36"/>
        <end position="49"/>
    </location>
</feature>
<dbReference type="EMBL" id="RSCE01000015">
    <property type="protein sequence ID" value="RSH77678.1"/>
    <property type="molecule type" value="Genomic_DNA"/>
</dbReference>
<evidence type="ECO:0000256" key="1">
    <source>
        <dbReference type="SAM" id="MobiDB-lite"/>
    </source>
</evidence>
<feature type="compositionally biased region" description="Basic and acidic residues" evidence="1">
    <location>
        <begin position="198"/>
        <end position="207"/>
    </location>
</feature>
<dbReference type="Proteomes" id="UP000279236">
    <property type="component" value="Unassembled WGS sequence"/>
</dbReference>
<accession>A0A427XFR6</accession>
<feature type="compositionally biased region" description="Basic and acidic residues" evidence="1">
    <location>
        <begin position="18"/>
        <end position="27"/>
    </location>
</feature>
<gene>
    <name evidence="2" type="ORF">EHS24_003242</name>
</gene>
<feature type="compositionally biased region" description="Basic residues" evidence="1">
    <location>
        <begin position="105"/>
        <end position="119"/>
    </location>
</feature>
<proteinExistence type="predicted"/>
<feature type="compositionally biased region" description="Basic residues" evidence="1">
    <location>
        <begin position="8"/>
        <end position="17"/>
    </location>
</feature>
<organism evidence="2 3">
    <name type="scientific">Apiotrichum porosum</name>
    <dbReference type="NCBI Taxonomy" id="105984"/>
    <lineage>
        <taxon>Eukaryota</taxon>
        <taxon>Fungi</taxon>
        <taxon>Dikarya</taxon>
        <taxon>Basidiomycota</taxon>
        <taxon>Agaricomycotina</taxon>
        <taxon>Tremellomycetes</taxon>
        <taxon>Trichosporonales</taxon>
        <taxon>Trichosporonaceae</taxon>
        <taxon>Apiotrichum</taxon>
    </lineage>
</organism>
<feature type="region of interest" description="Disordered" evidence="1">
    <location>
        <begin position="1"/>
        <end position="122"/>
    </location>
</feature>
<dbReference type="AlphaFoldDB" id="A0A427XFR6"/>
<reference evidence="2 3" key="1">
    <citation type="submission" date="2018-11" db="EMBL/GenBank/DDBJ databases">
        <title>Genome sequence of Apiotrichum porosum DSM 27194.</title>
        <authorList>
            <person name="Aliyu H."/>
            <person name="Gorte O."/>
            <person name="Ochsenreither K."/>
        </authorList>
    </citation>
    <scope>NUCLEOTIDE SEQUENCE [LARGE SCALE GENOMIC DNA]</scope>
    <source>
        <strain evidence="2 3">DSM 27194</strain>
    </source>
</reference>
<keyword evidence="3" id="KW-1185">Reference proteome</keyword>
<sequence>MADPIKTGNRRPRRKPKRPSDAAEGDVKVAAAKVAQKPKPKAVNKKAKSKAQDKPKAAPKPNVEYHSSSEDEGEAKDDTAATTAAVDADADADSTGSPDEAGPSKTKRNRRKPKGKKGKVFLEDKAGLLSLLDNVTASKDAVIAAKQEKERGRVAAAEKRDDAKKPNRKAQDRAKALTAAKNAIHAKDIEKRRRRKGKTTEVAEPAKKEKKRVGFA</sequence>
<comment type="caution">
    <text evidence="2">The sequence shown here is derived from an EMBL/GenBank/DDBJ whole genome shotgun (WGS) entry which is preliminary data.</text>
</comment>
<feature type="compositionally biased region" description="Basic and acidic residues" evidence="1">
    <location>
        <begin position="148"/>
        <end position="175"/>
    </location>
</feature>
<dbReference type="GeneID" id="39587785"/>
<evidence type="ECO:0000313" key="2">
    <source>
        <dbReference type="EMBL" id="RSH77678.1"/>
    </source>
</evidence>
<protein>
    <submittedName>
        <fullName evidence="2">Uncharacterized protein</fullName>
    </submittedName>
</protein>
<dbReference type="RefSeq" id="XP_028472825.1">
    <property type="nucleotide sequence ID" value="XM_028618937.1"/>
</dbReference>
<evidence type="ECO:0000313" key="3">
    <source>
        <dbReference type="Proteomes" id="UP000279236"/>
    </source>
</evidence>
<name>A0A427XFR6_9TREE</name>